<sequence>MAGPLNVPTVTQNDLSFGPGVVYVGPVGSTPSTHLGAVEAGSTLEIRSSVLDVRQGNPSALIKRFNQSQDVGYSCSGLEWDLYVISQALGCGVTSAAGKLDFGGDPNTAKIALLVQHQTPAGGTIDVRIWEAVGNGEVSLGFGEDSHKFPYRWDAVLADTDWAGGSLTDKNRYFQIEKQ</sequence>
<comment type="caution">
    <text evidence="1">The sequence shown here is derived from an EMBL/GenBank/DDBJ whole genome shotgun (WGS) entry which is preliminary data.</text>
</comment>
<gene>
    <name evidence="1" type="ORF">LCGC14_1814990</name>
</gene>
<reference evidence="1" key="1">
    <citation type="journal article" date="2015" name="Nature">
        <title>Complex archaea that bridge the gap between prokaryotes and eukaryotes.</title>
        <authorList>
            <person name="Spang A."/>
            <person name="Saw J.H."/>
            <person name="Jorgensen S.L."/>
            <person name="Zaremba-Niedzwiedzka K."/>
            <person name="Martijn J."/>
            <person name="Lind A.E."/>
            <person name="van Eijk R."/>
            <person name="Schleper C."/>
            <person name="Guy L."/>
            <person name="Ettema T.J."/>
        </authorList>
    </citation>
    <scope>NUCLEOTIDE SEQUENCE</scope>
</reference>
<name>A0A0F9J0F4_9ZZZZ</name>
<dbReference type="AlphaFoldDB" id="A0A0F9J0F4"/>
<organism evidence="1">
    <name type="scientific">marine sediment metagenome</name>
    <dbReference type="NCBI Taxonomy" id="412755"/>
    <lineage>
        <taxon>unclassified sequences</taxon>
        <taxon>metagenomes</taxon>
        <taxon>ecological metagenomes</taxon>
    </lineage>
</organism>
<protein>
    <submittedName>
        <fullName evidence="1">Uncharacterized protein</fullName>
    </submittedName>
</protein>
<evidence type="ECO:0000313" key="1">
    <source>
        <dbReference type="EMBL" id="KKL99380.1"/>
    </source>
</evidence>
<proteinExistence type="predicted"/>
<accession>A0A0F9J0F4</accession>
<dbReference type="EMBL" id="LAZR01017691">
    <property type="protein sequence ID" value="KKL99380.1"/>
    <property type="molecule type" value="Genomic_DNA"/>
</dbReference>